<dbReference type="SUPFAM" id="SSF74784">
    <property type="entry name" value="Translin"/>
    <property type="match status" value="1"/>
</dbReference>
<keyword evidence="5" id="KW-0694">RNA-binding</keyword>
<dbReference type="OrthoDB" id="829at2759"/>
<sequence length="447" mass="47242">MATPLVDPALFEALQAKLDDDTAARDALKDTTHALEKQLRKLLAHIAAAQSLPPATQASTLAALAAGPFAAARATLATLAATAQPHPYYKFNGLWARSVQDAALAALLLAWLGALPDAARAGELAPLDRVAASLGVPGPGDGAARDGFHLATEEYLHALVGLVEELARLARTAVTMGDYARPLGIARFVKDVHAGFGVLNLKNDALRKRGDGIKYKVRETEDVVYDLTLRGVRTNYGRLNALHRTGSVLFRRLDALFYVQLYAIIILLLAIVDNVVEAELVVASAGADDAQPVAQLLLLQVLLGEVLEVAAGELLVGNNLDLAAVGALRDLDGIAQVAGAAVDLDAVVEKLLKGRDVEDLVVGGLRGVDGELVGELAWSLTKILGAQNGCIMYKEEIETYLLGHLAALLDASSALGGFTSRGFLEDRILAYCHAAKQCISPTAHSRR</sequence>
<dbReference type="Proteomes" id="UP000327013">
    <property type="component" value="Unassembled WGS sequence"/>
</dbReference>
<evidence type="ECO:0000313" key="9">
    <source>
        <dbReference type="Proteomes" id="UP000327013"/>
    </source>
</evidence>
<dbReference type="Gene3D" id="1.20.58.190">
    <property type="entry name" value="Translin, domain 1"/>
    <property type="match status" value="1"/>
</dbReference>
<dbReference type="GO" id="GO:0043565">
    <property type="term" value="F:sequence-specific DNA binding"/>
    <property type="evidence" value="ECO:0007669"/>
    <property type="project" value="InterPro"/>
</dbReference>
<comment type="subcellular location">
    <subcellularLocation>
        <location evidence="2">Cytoplasm</location>
    </subcellularLocation>
    <subcellularLocation>
        <location evidence="1">Nucleus</location>
    </subcellularLocation>
</comment>
<evidence type="ECO:0000256" key="6">
    <source>
        <dbReference type="ARBA" id="ARBA00023125"/>
    </source>
</evidence>
<keyword evidence="9" id="KW-1185">Reference proteome</keyword>
<evidence type="ECO:0000313" key="8">
    <source>
        <dbReference type="EMBL" id="KAB8338762.1"/>
    </source>
</evidence>
<gene>
    <name evidence="8" type="ORF">FH972_021707</name>
</gene>
<dbReference type="InterPro" id="IPR016068">
    <property type="entry name" value="Translin_N"/>
</dbReference>
<dbReference type="Gene3D" id="1.20.58.200">
    <property type="entry name" value="Translin, domain 2"/>
    <property type="match status" value="1"/>
</dbReference>
<dbReference type="CDD" id="cd14819">
    <property type="entry name" value="Translin"/>
    <property type="match status" value="1"/>
</dbReference>
<keyword evidence="6" id="KW-0238">DNA-binding</keyword>
<dbReference type="GO" id="GO:0003723">
    <property type="term" value="F:RNA binding"/>
    <property type="evidence" value="ECO:0007669"/>
    <property type="project" value="UniProtKB-KW"/>
</dbReference>
<evidence type="ECO:0008006" key="10">
    <source>
        <dbReference type="Google" id="ProtNLM"/>
    </source>
</evidence>
<dbReference type="InterPro" id="IPR033956">
    <property type="entry name" value="Translin"/>
</dbReference>
<evidence type="ECO:0000256" key="1">
    <source>
        <dbReference type="ARBA" id="ARBA00004123"/>
    </source>
</evidence>
<comment type="similarity">
    <text evidence="3">Belongs to the translin family.</text>
</comment>
<dbReference type="EMBL" id="VIBQ01000010">
    <property type="protein sequence ID" value="KAB8338762.1"/>
    <property type="molecule type" value="Genomic_DNA"/>
</dbReference>
<evidence type="ECO:0000256" key="2">
    <source>
        <dbReference type="ARBA" id="ARBA00004496"/>
    </source>
</evidence>
<evidence type="ECO:0000256" key="7">
    <source>
        <dbReference type="ARBA" id="ARBA00023242"/>
    </source>
</evidence>
<reference evidence="8 9" key="1">
    <citation type="submission" date="2019-06" db="EMBL/GenBank/DDBJ databases">
        <title>A chromosomal-level reference genome of Carpinus fangiana (Coryloideae, Betulaceae).</title>
        <authorList>
            <person name="Yang X."/>
            <person name="Wang Z."/>
            <person name="Zhang L."/>
            <person name="Hao G."/>
            <person name="Liu J."/>
            <person name="Yang Y."/>
        </authorList>
    </citation>
    <scope>NUCLEOTIDE SEQUENCE [LARGE SCALE GENOMIC DNA]</scope>
    <source>
        <strain evidence="8">Cfa_2016G</strain>
        <tissue evidence="8">Leaf</tissue>
    </source>
</reference>
<dbReference type="InterPro" id="IPR002848">
    <property type="entry name" value="Translin_fam"/>
</dbReference>
<accession>A0A5N6KQ33</accession>
<dbReference type="GO" id="GO:0005737">
    <property type="term" value="C:cytoplasm"/>
    <property type="evidence" value="ECO:0007669"/>
    <property type="project" value="UniProtKB-SubCell"/>
</dbReference>
<dbReference type="GO" id="GO:0005634">
    <property type="term" value="C:nucleus"/>
    <property type="evidence" value="ECO:0007669"/>
    <property type="project" value="UniProtKB-SubCell"/>
</dbReference>
<dbReference type="InterPro" id="IPR016069">
    <property type="entry name" value="Translin_C"/>
</dbReference>
<keyword evidence="4" id="KW-0963">Cytoplasm</keyword>
<name>A0A5N6KQ33_9ROSI</name>
<evidence type="ECO:0000256" key="3">
    <source>
        <dbReference type="ARBA" id="ARBA00005902"/>
    </source>
</evidence>
<dbReference type="InterPro" id="IPR036081">
    <property type="entry name" value="Translin_sf"/>
</dbReference>
<dbReference type="PANTHER" id="PTHR10741">
    <property type="entry name" value="TRANSLIN AND TRANSLIN ASSOCIATED PROTEIN X"/>
    <property type="match status" value="1"/>
</dbReference>
<dbReference type="GO" id="GO:0003697">
    <property type="term" value="F:single-stranded DNA binding"/>
    <property type="evidence" value="ECO:0007669"/>
    <property type="project" value="InterPro"/>
</dbReference>
<evidence type="ECO:0000256" key="5">
    <source>
        <dbReference type="ARBA" id="ARBA00022884"/>
    </source>
</evidence>
<dbReference type="GO" id="GO:0016070">
    <property type="term" value="P:RNA metabolic process"/>
    <property type="evidence" value="ECO:0007669"/>
    <property type="project" value="InterPro"/>
</dbReference>
<dbReference type="Pfam" id="PF01997">
    <property type="entry name" value="Translin"/>
    <property type="match status" value="1"/>
</dbReference>
<evidence type="ECO:0000256" key="4">
    <source>
        <dbReference type="ARBA" id="ARBA00022490"/>
    </source>
</evidence>
<protein>
    <recommendedName>
        <fullName evidence="10">Translin</fullName>
    </recommendedName>
</protein>
<keyword evidence="7" id="KW-0539">Nucleus</keyword>
<organism evidence="8 9">
    <name type="scientific">Carpinus fangiana</name>
    <dbReference type="NCBI Taxonomy" id="176857"/>
    <lineage>
        <taxon>Eukaryota</taxon>
        <taxon>Viridiplantae</taxon>
        <taxon>Streptophyta</taxon>
        <taxon>Embryophyta</taxon>
        <taxon>Tracheophyta</taxon>
        <taxon>Spermatophyta</taxon>
        <taxon>Magnoliopsida</taxon>
        <taxon>eudicotyledons</taxon>
        <taxon>Gunneridae</taxon>
        <taxon>Pentapetalae</taxon>
        <taxon>rosids</taxon>
        <taxon>fabids</taxon>
        <taxon>Fagales</taxon>
        <taxon>Betulaceae</taxon>
        <taxon>Carpinus</taxon>
    </lineage>
</organism>
<dbReference type="AlphaFoldDB" id="A0A5N6KQ33"/>
<proteinExistence type="inferred from homology"/>
<comment type="caution">
    <text evidence="8">The sequence shown here is derived from an EMBL/GenBank/DDBJ whole genome shotgun (WGS) entry which is preliminary data.</text>
</comment>